<name>A0ABW3BAK7_9ACTN</name>
<feature type="region of interest" description="Disordered" evidence="1">
    <location>
        <begin position="479"/>
        <end position="505"/>
    </location>
</feature>
<feature type="domain" description="Helicase ATP-binding" evidence="2">
    <location>
        <begin position="291"/>
        <end position="556"/>
    </location>
</feature>
<evidence type="ECO:0000313" key="4">
    <source>
        <dbReference type="Proteomes" id="UP001596956"/>
    </source>
</evidence>
<keyword evidence="3" id="KW-0255">Endonuclease</keyword>
<keyword evidence="3" id="KW-0378">Hydrolase</keyword>
<dbReference type="SMART" id="SM00487">
    <property type="entry name" value="DEXDc"/>
    <property type="match status" value="1"/>
</dbReference>
<sequence length="1082" mass="119968">MSPIHDERSFEAAIVSAMTSHGGWQPGDKANYDPALGIDTAELFAFIGATQPDAWERLVPYHGGDQDIAQQKFLEHLAKEIDKRGTLAVLREGVKNQGQRFRLAYFKPSLASSPDAFAEYDKNRLTVVRQLPYAKDGTDRGNSVDLALFVNGLPVATAELKNPLTGQSVEDAKRQYRHDRNPMDPLFAKRALVHFAVDPDFVFLTTKLKGEDTAFLPFNTGSEGPGEPGGAGNAATAPAEFVPADAVAGSGYRTSYLWEQVWQRDNWMDMIERFLHVEEKKSANGRTTTKTLVFPRYHQWHAVRKMTEHAARHGAGNNYLVMHSAGSGKSNTIAWLAHRLSSLHTPADPTALDPAARASGLKPNTAVFDKTIIITDRSVLDRQLQDTVGGFQQTEGVVVKIDGSRASKSSQLAQALSSQTGKIIIVTLQTFPALLEYLAEEPVEIRGSRFAILVDEAHSSQSGDAAADVKRVLRDLGLDADDDTDEGTRTSGTSGSADADDPATAATTKALRASAKARGRSSSLSYFAFTATPKHKTLELFGQPDAAGKYRPFHTYSMRQAIEENFILDPLRNYVTYKTYYRLVRQNPNDPEVDEDTAKALLARAAYLNPATVAQHAEIIIEHFRAHTARGLGGRAKAMVVTRSRESAVRFFRALRRYIEDSGYADPGVLVAFSGSLKPEGETGEVTEASFNGFPEGELPKRFAYTRADDRNAATGSGAKQEFRILVVADKYQTGFDQPLLTTMYVEKPLKGVAAVQTLSRINRTHPRKAQDDLFVLDFANDAEKVQDAFRPFYEEAVTTATDPNLLYEAQRRVMEPPILLDSEMEEFAAAYLGIQRETEDKPQQREKRQAELYRLTDPARKRFFELRDSGEEADKAKADQFRVDLSDFVRKYGFLAQVVPYHDDELERLYLYGKYLSQRLRDGSEGGVDIGQVDLSHLRVSKTGEHDIGLAEEGEQALPGFSENAGSGSDDPKKALLSEIIEMFNERFGQGLSEADQLMLEERLSAVMDIADVEQAAVVNSEEAFAHVFDPAMDDAMLERAEANSKFTDRYFGEDEFRSALTGSMRRAAFRILRKRHGVEE</sequence>
<dbReference type="Pfam" id="PF22679">
    <property type="entry name" value="T1R_D3-like"/>
    <property type="match status" value="1"/>
</dbReference>
<gene>
    <name evidence="3" type="ORF">ACFQZU_03360</name>
</gene>
<dbReference type="SUPFAM" id="SSF52540">
    <property type="entry name" value="P-loop containing nucleoside triphosphate hydrolases"/>
    <property type="match status" value="1"/>
</dbReference>
<proteinExistence type="predicted"/>
<dbReference type="PANTHER" id="PTHR42927:SF1">
    <property type="entry name" value="HELICASE SUPERFAMILY 1 AND 2 DOMAIN-CONTAINING PROTEIN"/>
    <property type="match status" value="1"/>
</dbReference>
<protein>
    <submittedName>
        <fullName evidence="3">Type I restriction endonuclease subunit R</fullName>
        <ecNumber evidence="3">3.1.21.3</ecNumber>
    </submittedName>
</protein>
<dbReference type="Pfam" id="PF18766">
    <property type="entry name" value="SWI2_SNF2"/>
    <property type="match status" value="1"/>
</dbReference>
<feature type="compositionally biased region" description="Low complexity" evidence="1">
    <location>
        <begin position="489"/>
        <end position="505"/>
    </location>
</feature>
<dbReference type="InterPro" id="IPR027417">
    <property type="entry name" value="P-loop_NTPase"/>
</dbReference>
<dbReference type="Gene3D" id="3.40.50.300">
    <property type="entry name" value="P-loop containing nucleotide triphosphate hydrolases"/>
    <property type="match status" value="2"/>
</dbReference>
<comment type="caution">
    <text evidence="3">The sequence shown here is derived from an EMBL/GenBank/DDBJ whole genome shotgun (WGS) entry which is preliminary data.</text>
</comment>
<evidence type="ECO:0000313" key="3">
    <source>
        <dbReference type="EMBL" id="MFD0800357.1"/>
    </source>
</evidence>
<dbReference type="GO" id="GO:0009035">
    <property type="term" value="F:type I site-specific deoxyribonuclease activity"/>
    <property type="evidence" value="ECO:0007669"/>
    <property type="project" value="UniProtKB-EC"/>
</dbReference>
<dbReference type="InterPro" id="IPR014001">
    <property type="entry name" value="Helicase_ATP-bd"/>
</dbReference>
<keyword evidence="4" id="KW-1185">Reference proteome</keyword>
<accession>A0ABW3BAK7</accession>
<dbReference type="Pfam" id="PF04313">
    <property type="entry name" value="HSDR_N"/>
    <property type="match status" value="1"/>
</dbReference>
<keyword evidence="3" id="KW-0540">Nuclease</keyword>
<dbReference type="InterPro" id="IPR055180">
    <property type="entry name" value="HsdR_RecA-like_helicase_dom_2"/>
</dbReference>
<dbReference type="PANTHER" id="PTHR42927">
    <property type="entry name" value="HELICASE SUPERFAMILY 1 AND 2 DOMAIN-CONTAINING PROTEIN"/>
    <property type="match status" value="1"/>
</dbReference>
<dbReference type="Gene3D" id="3.90.1570.50">
    <property type="match status" value="1"/>
</dbReference>
<dbReference type="InterPro" id="IPR040980">
    <property type="entry name" value="SWI2_SNF2"/>
</dbReference>
<organism evidence="3 4">
    <name type="scientific">Streptomonospora algeriensis</name>
    <dbReference type="NCBI Taxonomy" id="995084"/>
    <lineage>
        <taxon>Bacteria</taxon>
        <taxon>Bacillati</taxon>
        <taxon>Actinomycetota</taxon>
        <taxon>Actinomycetes</taxon>
        <taxon>Streptosporangiales</taxon>
        <taxon>Nocardiopsidaceae</taxon>
        <taxon>Streptomonospora</taxon>
    </lineage>
</organism>
<dbReference type="EC" id="3.1.21.3" evidence="3"/>
<dbReference type="Proteomes" id="UP001596956">
    <property type="component" value="Unassembled WGS sequence"/>
</dbReference>
<dbReference type="InterPro" id="IPR007409">
    <property type="entry name" value="Restrct_endonuc_type1_HsdR_N"/>
</dbReference>
<dbReference type="EMBL" id="JBHTHR010000045">
    <property type="protein sequence ID" value="MFD0800357.1"/>
    <property type="molecule type" value="Genomic_DNA"/>
</dbReference>
<evidence type="ECO:0000256" key="1">
    <source>
        <dbReference type="SAM" id="MobiDB-lite"/>
    </source>
</evidence>
<reference evidence="4" key="1">
    <citation type="journal article" date="2019" name="Int. J. Syst. Evol. Microbiol.">
        <title>The Global Catalogue of Microorganisms (GCM) 10K type strain sequencing project: providing services to taxonomists for standard genome sequencing and annotation.</title>
        <authorList>
            <consortium name="The Broad Institute Genomics Platform"/>
            <consortium name="The Broad Institute Genome Sequencing Center for Infectious Disease"/>
            <person name="Wu L."/>
            <person name="Ma J."/>
        </authorList>
    </citation>
    <scope>NUCLEOTIDE SEQUENCE [LARGE SCALE GENOMIC DNA]</scope>
    <source>
        <strain evidence="4">CCUG 63369</strain>
    </source>
</reference>
<evidence type="ECO:0000259" key="2">
    <source>
        <dbReference type="SMART" id="SM00487"/>
    </source>
</evidence>